<organism evidence="2 3">
    <name type="scientific">Thalassiosira oceanica</name>
    <name type="common">Marine diatom</name>
    <dbReference type="NCBI Taxonomy" id="159749"/>
    <lineage>
        <taxon>Eukaryota</taxon>
        <taxon>Sar</taxon>
        <taxon>Stramenopiles</taxon>
        <taxon>Ochrophyta</taxon>
        <taxon>Bacillariophyta</taxon>
        <taxon>Coscinodiscophyceae</taxon>
        <taxon>Thalassiosirophycidae</taxon>
        <taxon>Thalassiosirales</taxon>
        <taxon>Thalassiosiraceae</taxon>
        <taxon>Thalassiosira</taxon>
    </lineage>
</organism>
<protein>
    <submittedName>
        <fullName evidence="2">Uncharacterized protein</fullName>
    </submittedName>
</protein>
<dbReference type="Proteomes" id="UP000266841">
    <property type="component" value="Unassembled WGS sequence"/>
</dbReference>
<accession>K0RZA2</accession>
<feature type="region of interest" description="Disordered" evidence="1">
    <location>
        <begin position="1"/>
        <end position="27"/>
    </location>
</feature>
<proteinExistence type="predicted"/>
<gene>
    <name evidence="2" type="ORF">THAOC_26311</name>
</gene>
<evidence type="ECO:0000256" key="1">
    <source>
        <dbReference type="SAM" id="MobiDB-lite"/>
    </source>
</evidence>
<evidence type="ECO:0000313" key="2">
    <source>
        <dbReference type="EMBL" id="EJK54126.1"/>
    </source>
</evidence>
<feature type="non-terminal residue" evidence="2">
    <location>
        <position position="1"/>
    </location>
</feature>
<dbReference type="EMBL" id="AGNL01036317">
    <property type="protein sequence ID" value="EJK54126.1"/>
    <property type="molecule type" value="Genomic_DNA"/>
</dbReference>
<comment type="caution">
    <text evidence="2">The sequence shown here is derived from an EMBL/GenBank/DDBJ whole genome shotgun (WGS) entry which is preliminary data.</text>
</comment>
<dbReference type="AlphaFoldDB" id="K0RZA2"/>
<reference evidence="2 3" key="1">
    <citation type="journal article" date="2012" name="Genome Biol.">
        <title>Genome and low-iron response of an oceanic diatom adapted to chronic iron limitation.</title>
        <authorList>
            <person name="Lommer M."/>
            <person name="Specht M."/>
            <person name="Roy A.S."/>
            <person name="Kraemer L."/>
            <person name="Andreson R."/>
            <person name="Gutowska M.A."/>
            <person name="Wolf J."/>
            <person name="Bergner S.V."/>
            <person name="Schilhabel M.B."/>
            <person name="Klostermeier U.C."/>
            <person name="Beiko R.G."/>
            <person name="Rosenstiel P."/>
            <person name="Hippler M."/>
            <person name="Laroche J."/>
        </authorList>
    </citation>
    <scope>NUCLEOTIDE SEQUENCE [LARGE SCALE GENOMIC DNA]</scope>
    <source>
        <strain evidence="2 3">CCMP1005</strain>
    </source>
</reference>
<sequence>AADVSLAGGGGPASSPRSSRTSGSGAGSGSWVFFLRPLGGILSLDGRRSAAGGFLGVLKSSTEISCGAGTWAARPWPWAAGRRAA</sequence>
<keyword evidence="3" id="KW-1185">Reference proteome</keyword>
<name>K0RZA2_THAOC</name>
<feature type="compositionally biased region" description="Low complexity" evidence="1">
    <location>
        <begin position="13"/>
        <end position="23"/>
    </location>
</feature>
<evidence type="ECO:0000313" key="3">
    <source>
        <dbReference type="Proteomes" id="UP000266841"/>
    </source>
</evidence>